<evidence type="ECO:0000313" key="3">
    <source>
        <dbReference type="Proteomes" id="UP001180845"/>
    </source>
</evidence>
<name>A0AAE3ZCI8_9ACTN</name>
<dbReference type="InterPro" id="IPR025736">
    <property type="entry name" value="PucR_C-HTH_dom"/>
</dbReference>
<dbReference type="Proteomes" id="UP001180845">
    <property type="component" value="Unassembled WGS sequence"/>
</dbReference>
<dbReference type="GO" id="GO:0003677">
    <property type="term" value="F:DNA binding"/>
    <property type="evidence" value="ECO:0007669"/>
    <property type="project" value="UniProtKB-KW"/>
</dbReference>
<dbReference type="AlphaFoldDB" id="A0AAE3ZCI8"/>
<dbReference type="InterPro" id="IPR051448">
    <property type="entry name" value="CdaR-like_regulators"/>
</dbReference>
<keyword evidence="2" id="KW-0238">DNA-binding</keyword>
<comment type="caution">
    <text evidence="2">The sequence shown here is derived from an EMBL/GenBank/DDBJ whole genome shotgun (WGS) entry which is preliminary data.</text>
</comment>
<organism evidence="2 3">
    <name type="scientific">Haloactinomyces albus</name>
    <dbReference type="NCBI Taxonomy" id="1352928"/>
    <lineage>
        <taxon>Bacteria</taxon>
        <taxon>Bacillati</taxon>
        <taxon>Actinomycetota</taxon>
        <taxon>Actinomycetes</taxon>
        <taxon>Actinopolysporales</taxon>
        <taxon>Actinopolysporaceae</taxon>
        <taxon>Haloactinomyces</taxon>
    </lineage>
</organism>
<reference evidence="2" key="1">
    <citation type="submission" date="2023-07" db="EMBL/GenBank/DDBJ databases">
        <title>Sequencing the genomes of 1000 actinobacteria strains.</title>
        <authorList>
            <person name="Klenk H.-P."/>
        </authorList>
    </citation>
    <scope>NUCLEOTIDE SEQUENCE</scope>
    <source>
        <strain evidence="2">DSM 45977</strain>
    </source>
</reference>
<accession>A0AAE3ZCI8</accession>
<dbReference type="Gene3D" id="1.10.10.2840">
    <property type="entry name" value="PucR C-terminal helix-turn-helix domain"/>
    <property type="match status" value="1"/>
</dbReference>
<dbReference type="PANTHER" id="PTHR33744:SF1">
    <property type="entry name" value="DNA-BINDING TRANSCRIPTIONAL ACTIVATOR ADER"/>
    <property type="match status" value="1"/>
</dbReference>
<dbReference type="EMBL" id="JAVDXW010000001">
    <property type="protein sequence ID" value="MDR7301201.1"/>
    <property type="molecule type" value="Genomic_DNA"/>
</dbReference>
<dbReference type="InterPro" id="IPR042070">
    <property type="entry name" value="PucR_C-HTH_sf"/>
</dbReference>
<evidence type="ECO:0000313" key="2">
    <source>
        <dbReference type="EMBL" id="MDR7301201.1"/>
    </source>
</evidence>
<protein>
    <submittedName>
        <fullName evidence="2">DNA-binding PucR family transcriptional regulator</fullName>
    </submittedName>
</protein>
<sequence>MIDVRALIERVGPTLLRIVGTPDSTECVGDVVIAEPGVARTVADGDLVLGIAVTELTQAVALIRDCGTQGAAAVLLKAPMATDDEVVSTAESAGLALIEVRDGTAWAQLVWLIRAALAGTAVEDTDGGDHTHMGYPGLGDLFRLADAVADVVDAPVTIEDAHSQVLAYSARQDLTDPARVSTIMGRKQPDEVLAKFRARGTFRKLTKGGSAIFVPAQQDGTLPRLIMPIRMGGELLGSMWAVVPEEVSEERATAFADTAPLVALQLLRWRTIADSERRRSAGLVRILLEGGDGRRAAADELALTDEAHRVVAIDIRPADGSAEGHRLAMWEWITKGIGKRPLVTESEGLLYALVPERSGSGGWTALRESLDCHIHRRAGDAPRMLIAVGRAVGLGELAHSRQQAEEVLGLLRSGRTHEPVAVYEELWHQLVLNRMAGAATDAGVGTLGPLPPLREHDRNQGTEYLATLLAWLRHPGDPRAASAELRIHPNTFRYRMKRLDTLVDVDLDDPEVRSALLVQLLAEQWARHR</sequence>
<evidence type="ECO:0000259" key="1">
    <source>
        <dbReference type="Pfam" id="PF13556"/>
    </source>
</evidence>
<proteinExistence type="predicted"/>
<keyword evidence="3" id="KW-1185">Reference proteome</keyword>
<dbReference type="PANTHER" id="PTHR33744">
    <property type="entry name" value="CARBOHYDRATE DIACID REGULATOR"/>
    <property type="match status" value="1"/>
</dbReference>
<dbReference type="RefSeq" id="WP_310271252.1">
    <property type="nucleotide sequence ID" value="NZ_JAVDXW010000001.1"/>
</dbReference>
<dbReference type="Pfam" id="PF13556">
    <property type="entry name" value="HTH_30"/>
    <property type="match status" value="1"/>
</dbReference>
<gene>
    <name evidence="2" type="ORF">JOF55_001382</name>
</gene>
<feature type="domain" description="PucR C-terminal helix-turn-helix" evidence="1">
    <location>
        <begin position="464"/>
        <end position="522"/>
    </location>
</feature>